<dbReference type="Proteomes" id="UP000830198">
    <property type="component" value="Chromosome"/>
</dbReference>
<name>A0ABY4HXZ6_CHIFI</name>
<dbReference type="RefSeq" id="WP_247810879.1">
    <property type="nucleotide sequence ID" value="NZ_CP095855.1"/>
</dbReference>
<evidence type="ECO:0000313" key="1">
    <source>
        <dbReference type="EMBL" id="UPK68485.1"/>
    </source>
</evidence>
<sequence length="122" mass="14391">MELQVVDNELTLILDRAFYPESVLLKCFYWYSNAFEVEIMPFELTRYKIVLAHKDAQITVDWDTVIFKLKKDLVDFKLRQIVTDETKTVRELIVAKAFAYYDQEEIPQSPITDPVGFNPQHV</sequence>
<evidence type="ECO:0000313" key="2">
    <source>
        <dbReference type="Proteomes" id="UP000830198"/>
    </source>
</evidence>
<dbReference type="EMBL" id="CP095855">
    <property type="protein sequence ID" value="UPK68485.1"/>
    <property type="molecule type" value="Genomic_DNA"/>
</dbReference>
<keyword evidence="2" id="KW-1185">Reference proteome</keyword>
<reference evidence="1 2" key="1">
    <citation type="submission" date="2022-04" db="EMBL/GenBank/DDBJ databases">
        <title>The arsenic-methylating capacity of Chitinophaga filiformis YT5 during chitin decomposition.</title>
        <authorList>
            <person name="Chen G."/>
            <person name="Liang Y."/>
        </authorList>
    </citation>
    <scope>NUCLEOTIDE SEQUENCE [LARGE SCALE GENOMIC DNA]</scope>
    <source>
        <strain evidence="1 2">YT5</strain>
    </source>
</reference>
<dbReference type="InterPro" id="IPR023974">
    <property type="entry name" value="HxsD"/>
</dbReference>
<gene>
    <name evidence="1" type="primary">hxsD</name>
    <name evidence="1" type="ORF">MYF79_26370</name>
</gene>
<protein>
    <submittedName>
        <fullName evidence="1">His-Xaa-Ser system protein HxsD</fullName>
    </submittedName>
</protein>
<organism evidence="1 2">
    <name type="scientific">Chitinophaga filiformis</name>
    <name type="common">Myxococcus filiformis</name>
    <name type="synonym">Flexibacter filiformis</name>
    <dbReference type="NCBI Taxonomy" id="104663"/>
    <lineage>
        <taxon>Bacteria</taxon>
        <taxon>Pseudomonadati</taxon>
        <taxon>Bacteroidota</taxon>
        <taxon>Chitinophagia</taxon>
        <taxon>Chitinophagales</taxon>
        <taxon>Chitinophagaceae</taxon>
        <taxon>Chitinophaga</taxon>
    </lineage>
</organism>
<accession>A0ABY4HXZ6</accession>
<dbReference type="NCBIfam" id="TIGR03976">
    <property type="entry name" value="chp_LLNDYxLRE"/>
    <property type="match status" value="1"/>
</dbReference>
<proteinExistence type="predicted"/>